<dbReference type="Pfam" id="PF23759">
    <property type="entry name" value="GBD_T9SS_assoc"/>
    <property type="match status" value="1"/>
</dbReference>
<accession>A0A1B2HCP1</accession>
<keyword evidence="5" id="KW-1185">Reference proteome</keyword>
<feature type="compositionally biased region" description="Basic and acidic residues" evidence="1">
    <location>
        <begin position="464"/>
        <end position="473"/>
    </location>
</feature>
<name>A0A1B2HCP1_9PSEU</name>
<sequence length="491" mass="52161">MKLSRLRLTATAVAVAALTTFAPGVAHADAPANDDFDGATEITALPATTTVDTTGATKAADDPIICGYQSHHTVWLRYTATATELVRLTNQDNSYSFFAVFTGTRGALTPVPGACTSPWESTKTFSVTAGTTYHLAVAEHYSGYTSPVTLTTTPVRAAANDDRAAATPVTLPSRIEGDLTRATAEPGEVPPSCDTTATKSLWYRYQGTRTQWVNVSAYYNAISVHRASDLSEVDCFASGGNLNGAVFATTAGETYLIRVARSPERVEPFWMDVVAASPLKPTALVNRHQPTVLDDLPFEILSGDRHGRVLTSGVIDFGDGTSRSFVAYDQIRHQYARDGVYTITVTGSTSDGRTGTGTSTVTIDTHDVSVAALSVPSSVRAGQTKPITVSVANTRQTENVRVTLYRVSETGGYDEAVGVAVQRVVASPTGKVGFPFAYTYTTEDATLGKVTFRAVAALEAWDVREAKPDDNEARATTTSVRPAAASNARTD</sequence>
<dbReference type="PROSITE" id="PS50093">
    <property type="entry name" value="PKD"/>
    <property type="match status" value="1"/>
</dbReference>
<dbReference type="STRING" id="1586287.BBK82_04690"/>
<protein>
    <recommendedName>
        <fullName evidence="3">PKD domain-containing protein</fullName>
    </recommendedName>
</protein>
<reference evidence="4 5" key="1">
    <citation type="submission" date="2016-07" db="EMBL/GenBank/DDBJ databases">
        <title>Complete genome sequence of the Lentzea guizhouensis DHS C013.</title>
        <authorList>
            <person name="Cao C."/>
        </authorList>
    </citation>
    <scope>NUCLEOTIDE SEQUENCE [LARGE SCALE GENOMIC DNA]</scope>
    <source>
        <strain evidence="4 5">DHS C013</strain>
    </source>
</reference>
<gene>
    <name evidence="4" type="ORF">BBK82_04690</name>
</gene>
<proteinExistence type="predicted"/>
<feature type="signal peptide" evidence="2">
    <location>
        <begin position="1"/>
        <end position="28"/>
    </location>
</feature>
<keyword evidence="2" id="KW-0732">Signal</keyword>
<dbReference type="EMBL" id="CP016793">
    <property type="protein sequence ID" value="ANZ35483.1"/>
    <property type="molecule type" value="Genomic_DNA"/>
</dbReference>
<dbReference type="AlphaFoldDB" id="A0A1B2HCP1"/>
<dbReference type="InterPro" id="IPR013783">
    <property type="entry name" value="Ig-like_fold"/>
</dbReference>
<evidence type="ECO:0000256" key="2">
    <source>
        <dbReference type="SAM" id="SignalP"/>
    </source>
</evidence>
<dbReference type="InterPro" id="IPR035986">
    <property type="entry name" value="PKD_dom_sf"/>
</dbReference>
<evidence type="ECO:0000259" key="3">
    <source>
        <dbReference type="PROSITE" id="PS50093"/>
    </source>
</evidence>
<dbReference type="Pfam" id="PF18911">
    <property type="entry name" value="PKD_4"/>
    <property type="match status" value="1"/>
</dbReference>
<feature type="region of interest" description="Disordered" evidence="1">
    <location>
        <begin position="464"/>
        <end position="491"/>
    </location>
</feature>
<dbReference type="InterPro" id="IPR056600">
    <property type="entry name" value="GBD_T9SS_assoc"/>
</dbReference>
<feature type="chain" id="PRO_5008537968" description="PKD domain-containing protein" evidence="2">
    <location>
        <begin position="29"/>
        <end position="491"/>
    </location>
</feature>
<dbReference type="OrthoDB" id="5241464at2"/>
<dbReference type="Gene3D" id="2.60.40.10">
    <property type="entry name" value="Immunoglobulins"/>
    <property type="match status" value="1"/>
</dbReference>
<feature type="domain" description="PKD" evidence="3">
    <location>
        <begin position="316"/>
        <end position="363"/>
    </location>
</feature>
<dbReference type="Proteomes" id="UP000093053">
    <property type="component" value="Chromosome"/>
</dbReference>
<dbReference type="SUPFAM" id="SSF49299">
    <property type="entry name" value="PKD domain"/>
    <property type="match status" value="1"/>
</dbReference>
<dbReference type="RefSeq" id="WP_065913893.1">
    <property type="nucleotide sequence ID" value="NZ_CP016793.1"/>
</dbReference>
<evidence type="ECO:0000256" key="1">
    <source>
        <dbReference type="SAM" id="MobiDB-lite"/>
    </source>
</evidence>
<evidence type="ECO:0000313" key="4">
    <source>
        <dbReference type="EMBL" id="ANZ35483.1"/>
    </source>
</evidence>
<dbReference type="InterPro" id="IPR000601">
    <property type="entry name" value="PKD_dom"/>
</dbReference>
<dbReference type="GO" id="GO:0005975">
    <property type="term" value="P:carbohydrate metabolic process"/>
    <property type="evidence" value="ECO:0007669"/>
    <property type="project" value="UniProtKB-ARBA"/>
</dbReference>
<evidence type="ECO:0000313" key="5">
    <source>
        <dbReference type="Proteomes" id="UP000093053"/>
    </source>
</evidence>
<organism evidence="4 5">
    <name type="scientific">Lentzea guizhouensis</name>
    <dbReference type="NCBI Taxonomy" id="1586287"/>
    <lineage>
        <taxon>Bacteria</taxon>
        <taxon>Bacillati</taxon>
        <taxon>Actinomycetota</taxon>
        <taxon>Actinomycetes</taxon>
        <taxon>Pseudonocardiales</taxon>
        <taxon>Pseudonocardiaceae</taxon>
        <taxon>Lentzea</taxon>
    </lineage>
</organism>
<dbReference type="KEGG" id="led:BBK82_04690"/>